<comment type="caution">
    <text evidence="2">The sequence shown here is derived from an EMBL/GenBank/DDBJ whole genome shotgun (WGS) entry which is preliminary data.</text>
</comment>
<dbReference type="Proteomes" id="UP001500325">
    <property type="component" value="Unassembled WGS sequence"/>
</dbReference>
<feature type="compositionally biased region" description="Basic and acidic residues" evidence="1">
    <location>
        <begin position="72"/>
        <end position="85"/>
    </location>
</feature>
<name>A0ABP8XGR8_9PSEU</name>
<organism evidence="2 3">
    <name type="scientific">Pseudonocardia yuanmonensis</name>
    <dbReference type="NCBI Taxonomy" id="1095914"/>
    <lineage>
        <taxon>Bacteria</taxon>
        <taxon>Bacillati</taxon>
        <taxon>Actinomycetota</taxon>
        <taxon>Actinomycetes</taxon>
        <taxon>Pseudonocardiales</taxon>
        <taxon>Pseudonocardiaceae</taxon>
        <taxon>Pseudonocardia</taxon>
    </lineage>
</organism>
<accession>A0ABP8XGR8</accession>
<protein>
    <submittedName>
        <fullName evidence="2">Uncharacterized protein</fullName>
    </submittedName>
</protein>
<keyword evidence="3" id="KW-1185">Reference proteome</keyword>
<reference evidence="3" key="1">
    <citation type="journal article" date="2019" name="Int. J. Syst. Evol. Microbiol.">
        <title>The Global Catalogue of Microorganisms (GCM) 10K type strain sequencing project: providing services to taxonomists for standard genome sequencing and annotation.</title>
        <authorList>
            <consortium name="The Broad Institute Genomics Platform"/>
            <consortium name="The Broad Institute Genome Sequencing Center for Infectious Disease"/>
            <person name="Wu L."/>
            <person name="Ma J."/>
        </authorList>
    </citation>
    <scope>NUCLEOTIDE SEQUENCE [LARGE SCALE GENOMIC DNA]</scope>
    <source>
        <strain evidence="3">JCM 18055</strain>
    </source>
</reference>
<proteinExistence type="predicted"/>
<sequence length="92" mass="9967">MPAERRIAVEGLHGAGGEAVQPQREQRHVTRDRARLHGDPRITGTLPAGRPSGAPSTIVTGRVPIGWIGHRPFPETDGKRARDDSEFLLSGE</sequence>
<feature type="region of interest" description="Disordered" evidence="1">
    <location>
        <begin position="1"/>
        <end position="92"/>
    </location>
</feature>
<evidence type="ECO:0000313" key="3">
    <source>
        <dbReference type="Proteomes" id="UP001500325"/>
    </source>
</evidence>
<evidence type="ECO:0000256" key="1">
    <source>
        <dbReference type="SAM" id="MobiDB-lite"/>
    </source>
</evidence>
<feature type="compositionally biased region" description="Basic and acidic residues" evidence="1">
    <location>
        <begin position="24"/>
        <end position="40"/>
    </location>
</feature>
<gene>
    <name evidence="2" type="ORF">GCM10023215_52000</name>
</gene>
<dbReference type="EMBL" id="BAABIC010000021">
    <property type="protein sequence ID" value="GAA4705606.1"/>
    <property type="molecule type" value="Genomic_DNA"/>
</dbReference>
<evidence type="ECO:0000313" key="2">
    <source>
        <dbReference type="EMBL" id="GAA4705606.1"/>
    </source>
</evidence>